<sequence>KAPHTTLINTAAFALTCCLEGTVQFSLHLHSDDESKLHTPSAEADPVDFSAVLLDYCGFQQKQNLAWNHIISLHH</sequence>
<feature type="chain" id="PRO_5002208990" evidence="1">
    <location>
        <begin position="19"/>
        <end position="75"/>
    </location>
</feature>
<dbReference type="Proteomes" id="UP000054538">
    <property type="component" value="Unassembled WGS sequence"/>
</dbReference>
<name>A0A0D0DGY7_9AGAM</name>
<reference evidence="2 3" key="1">
    <citation type="submission" date="2014-04" db="EMBL/GenBank/DDBJ databases">
        <authorList>
            <consortium name="DOE Joint Genome Institute"/>
            <person name="Kuo A."/>
            <person name="Kohler A."/>
            <person name="Jargeat P."/>
            <person name="Nagy L.G."/>
            <person name="Floudas D."/>
            <person name="Copeland A."/>
            <person name="Barry K.W."/>
            <person name="Cichocki N."/>
            <person name="Veneault-Fourrey C."/>
            <person name="LaButti K."/>
            <person name="Lindquist E.A."/>
            <person name="Lipzen A."/>
            <person name="Lundell T."/>
            <person name="Morin E."/>
            <person name="Murat C."/>
            <person name="Sun H."/>
            <person name="Tunlid A."/>
            <person name="Henrissat B."/>
            <person name="Grigoriev I.V."/>
            <person name="Hibbett D.S."/>
            <person name="Martin F."/>
            <person name="Nordberg H.P."/>
            <person name="Cantor M.N."/>
            <person name="Hua S.X."/>
        </authorList>
    </citation>
    <scope>NUCLEOTIDE SEQUENCE [LARGE SCALE GENOMIC DNA]</scope>
    <source>
        <strain evidence="2 3">Ve08.2h10</strain>
    </source>
</reference>
<keyword evidence="3" id="KW-1185">Reference proteome</keyword>
<evidence type="ECO:0000313" key="2">
    <source>
        <dbReference type="EMBL" id="KIK80604.1"/>
    </source>
</evidence>
<organism evidence="2 3">
    <name type="scientific">Paxillus rubicundulus Ve08.2h10</name>
    <dbReference type="NCBI Taxonomy" id="930991"/>
    <lineage>
        <taxon>Eukaryota</taxon>
        <taxon>Fungi</taxon>
        <taxon>Dikarya</taxon>
        <taxon>Basidiomycota</taxon>
        <taxon>Agaricomycotina</taxon>
        <taxon>Agaricomycetes</taxon>
        <taxon>Agaricomycetidae</taxon>
        <taxon>Boletales</taxon>
        <taxon>Paxilineae</taxon>
        <taxon>Paxillaceae</taxon>
        <taxon>Paxillus</taxon>
    </lineage>
</organism>
<accession>A0A0D0DGY7</accession>
<gene>
    <name evidence="2" type="ORF">PAXRUDRAFT_158216</name>
</gene>
<proteinExistence type="predicted"/>
<reference evidence="3" key="2">
    <citation type="submission" date="2015-01" db="EMBL/GenBank/DDBJ databases">
        <title>Evolutionary Origins and Diversification of the Mycorrhizal Mutualists.</title>
        <authorList>
            <consortium name="DOE Joint Genome Institute"/>
            <consortium name="Mycorrhizal Genomics Consortium"/>
            <person name="Kohler A."/>
            <person name="Kuo A."/>
            <person name="Nagy L.G."/>
            <person name="Floudas D."/>
            <person name="Copeland A."/>
            <person name="Barry K.W."/>
            <person name="Cichocki N."/>
            <person name="Veneault-Fourrey C."/>
            <person name="LaButti K."/>
            <person name="Lindquist E.A."/>
            <person name="Lipzen A."/>
            <person name="Lundell T."/>
            <person name="Morin E."/>
            <person name="Murat C."/>
            <person name="Riley R."/>
            <person name="Ohm R."/>
            <person name="Sun H."/>
            <person name="Tunlid A."/>
            <person name="Henrissat B."/>
            <person name="Grigoriev I.V."/>
            <person name="Hibbett D.S."/>
            <person name="Martin F."/>
        </authorList>
    </citation>
    <scope>NUCLEOTIDE SEQUENCE [LARGE SCALE GENOMIC DNA]</scope>
    <source>
        <strain evidence="3">Ve08.2h10</strain>
    </source>
</reference>
<dbReference type="AlphaFoldDB" id="A0A0D0DGY7"/>
<evidence type="ECO:0000256" key="1">
    <source>
        <dbReference type="SAM" id="SignalP"/>
    </source>
</evidence>
<dbReference type="EMBL" id="KN825978">
    <property type="protein sequence ID" value="KIK80604.1"/>
    <property type="molecule type" value="Genomic_DNA"/>
</dbReference>
<dbReference type="OrthoDB" id="2684341at2759"/>
<feature type="non-terminal residue" evidence="2">
    <location>
        <position position="1"/>
    </location>
</feature>
<dbReference type="HOGENOM" id="CLU_2677813_0_0_1"/>
<dbReference type="InParanoid" id="A0A0D0DGY7"/>
<keyword evidence="1" id="KW-0732">Signal</keyword>
<feature type="signal peptide" evidence="1">
    <location>
        <begin position="1"/>
        <end position="18"/>
    </location>
</feature>
<evidence type="ECO:0000313" key="3">
    <source>
        <dbReference type="Proteomes" id="UP000054538"/>
    </source>
</evidence>
<protein>
    <submittedName>
        <fullName evidence="2">Uncharacterized protein</fullName>
    </submittedName>
</protein>